<evidence type="ECO:0000313" key="2">
    <source>
        <dbReference type="Proteomes" id="UP000282170"/>
    </source>
</evidence>
<accession>A0A494UL24</accession>
<organism evidence="1 2">
    <name type="scientific">Streptomyces fungicidicus</name>
    <dbReference type="NCBI Taxonomy" id="68203"/>
    <lineage>
        <taxon>Bacteria</taxon>
        <taxon>Bacillati</taxon>
        <taxon>Actinomycetota</taxon>
        <taxon>Actinomycetes</taxon>
        <taxon>Kitasatosporales</taxon>
        <taxon>Streptomycetaceae</taxon>
        <taxon>Streptomyces</taxon>
    </lineage>
</organism>
<dbReference type="RefSeq" id="WP_121544575.1">
    <property type="nucleotide sequence ID" value="NZ_CP023407.1"/>
</dbReference>
<name>A0A494UL24_9ACTN</name>
<dbReference type="KEGG" id="sfug:CNQ36_01280"/>
<dbReference type="GeneID" id="93881403"/>
<protein>
    <submittedName>
        <fullName evidence="1">Nuclease</fullName>
    </submittedName>
</protein>
<sequence length="288" mass="30770">MPMLLIKGVYGVVGSQPDGDTVHFTADEPSEWDLVGGGLGRAVEHNAAGRATLRLDAVDALETHYGANRVHQPLPFAHAARDELLSWLGFTDVQHRPDETVTGTTPDTVPGFVLTRGADVHGRCIALAGRGTPPGAGGREIDVDATVLRTTVNHHLLTTGLAYPTFYRSLFTSLRTEMSTAATEARDAGRGLWPSDVTTTGAKITGLSTLTDDAVLLPKLFRRLVDYLQLGPTVPLACFPAFLAGVGDRFSILSTGERCVGLHHVVEATNGQTVRMTHPPEDLLFADT</sequence>
<dbReference type="EMBL" id="CP023407">
    <property type="protein sequence ID" value="AYL34175.1"/>
    <property type="molecule type" value="Genomic_DNA"/>
</dbReference>
<dbReference type="InterPro" id="IPR035437">
    <property type="entry name" value="SNase_OB-fold_sf"/>
</dbReference>
<evidence type="ECO:0000313" key="1">
    <source>
        <dbReference type="EMBL" id="AYL34175.1"/>
    </source>
</evidence>
<dbReference type="AlphaFoldDB" id="A0A494UL24"/>
<proteinExistence type="predicted"/>
<dbReference type="SUPFAM" id="SSF50199">
    <property type="entry name" value="Staphylococcal nuclease"/>
    <property type="match status" value="1"/>
</dbReference>
<dbReference type="Gene3D" id="2.40.50.90">
    <property type="match status" value="1"/>
</dbReference>
<gene>
    <name evidence="1" type="ORF">CNQ36_01280</name>
</gene>
<keyword evidence="2" id="KW-1185">Reference proteome</keyword>
<dbReference type="Proteomes" id="UP000282170">
    <property type="component" value="Chromosome"/>
</dbReference>
<reference evidence="1 2" key="1">
    <citation type="submission" date="2017-09" db="EMBL/GenBank/DDBJ databases">
        <authorList>
            <person name="Zhang H."/>
            <person name="Hu S."/>
            <person name="Xu J."/>
            <person name="He Z."/>
        </authorList>
    </citation>
    <scope>NUCLEOTIDE SEQUENCE [LARGE SCALE GENOMIC DNA]</scope>
    <source>
        <strain evidence="1 2">TXX3120</strain>
    </source>
</reference>